<sequence>MTVEDAIALVEQLLERGRLTKVQEIVFRYSWEGKTYLEMAKEVKYDPGHIKDVGSQLWRSLSQALGEKVTKNNLHGVLKRTAQRQKHKCLLQELHKLGGSNRRFPILRTYY</sequence>
<organism evidence="2 3">
    <name type="scientific">Nostoc cf. commune SO-36</name>
    <dbReference type="NCBI Taxonomy" id="449208"/>
    <lineage>
        <taxon>Bacteria</taxon>
        <taxon>Bacillati</taxon>
        <taxon>Cyanobacteriota</taxon>
        <taxon>Cyanophyceae</taxon>
        <taxon>Nostocales</taxon>
        <taxon>Nostocaceae</taxon>
        <taxon>Nostoc</taxon>
    </lineage>
</organism>
<dbReference type="Proteomes" id="UP001055453">
    <property type="component" value="Chromosome"/>
</dbReference>
<evidence type="ECO:0000313" key="3">
    <source>
        <dbReference type="Proteomes" id="UP001055453"/>
    </source>
</evidence>
<evidence type="ECO:0000313" key="2">
    <source>
        <dbReference type="EMBL" id="BDI15803.1"/>
    </source>
</evidence>
<gene>
    <name evidence="2" type="ORF">ANSO36C_16050</name>
</gene>
<accession>A0ABM7YYS9</accession>
<reference evidence="2" key="1">
    <citation type="submission" date="2022-04" db="EMBL/GenBank/DDBJ databases">
        <title>Complete genome sequence of a cyanobacterium, Nostoc sp. SO-36, isolated in Antarctica.</title>
        <authorList>
            <person name="Kanesaki Y."/>
            <person name="Effendi D."/>
            <person name="Sakamoto T."/>
            <person name="Ohtani S."/>
            <person name="Awai K."/>
        </authorList>
    </citation>
    <scope>NUCLEOTIDE SEQUENCE</scope>
    <source>
        <strain evidence="2">SO-36</strain>
    </source>
</reference>
<evidence type="ECO:0000259" key="1">
    <source>
        <dbReference type="Pfam" id="PF26355"/>
    </source>
</evidence>
<dbReference type="EMBL" id="AP025732">
    <property type="protein sequence ID" value="BDI15803.1"/>
    <property type="molecule type" value="Genomic_DNA"/>
</dbReference>
<proteinExistence type="predicted"/>
<keyword evidence="3" id="KW-1185">Reference proteome</keyword>
<name>A0ABM7YYS9_NOSCO</name>
<feature type="domain" description="vWA-MoxR associated protein N-terminal HTH" evidence="1">
    <location>
        <begin position="1"/>
        <end position="80"/>
    </location>
</feature>
<dbReference type="InterPro" id="IPR058651">
    <property type="entry name" value="HTH_VMAP-M9"/>
</dbReference>
<protein>
    <recommendedName>
        <fullName evidence="1">vWA-MoxR associated protein N-terminal HTH domain-containing protein</fullName>
    </recommendedName>
</protein>
<dbReference type="Pfam" id="PF26355">
    <property type="entry name" value="HTH_VMAP-M9"/>
    <property type="match status" value="1"/>
</dbReference>
<dbReference type="RefSeq" id="WP_251959096.1">
    <property type="nucleotide sequence ID" value="NZ_AP025732.1"/>
</dbReference>